<evidence type="ECO:0000256" key="3">
    <source>
        <dbReference type="ARBA" id="ARBA00023125"/>
    </source>
</evidence>
<dbReference type="OrthoDB" id="60033at2759"/>
<proteinExistence type="inferred from homology"/>
<evidence type="ECO:0000256" key="7">
    <source>
        <dbReference type="SAM" id="MobiDB-lite"/>
    </source>
</evidence>
<keyword evidence="3" id="KW-0238">DNA-binding</keyword>
<keyword evidence="2" id="KW-0805">Transcription regulation</keyword>
<dbReference type="GO" id="GO:0005634">
    <property type="term" value="C:nucleus"/>
    <property type="evidence" value="ECO:0007669"/>
    <property type="project" value="UniProtKB-SubCell"/>
</dbReference>
<dbReference type="PANTHER" id="PTHR10015:SF206">
    <property type="entry name" value="HSF-TYPE DNA-BINDING DOMAIN-CONTAINING PROTEIN"/>
    <property type="match status" value="1"/>
</dbReference>
<sequence>MHHPTTPSSPVVALFLKKTFDMITKSPASIAGWAPDGASFVVKDPKAFATLMLPKYFRHSNFSSFVRQLNFYGFRKTKKEVLLVELETDDVKNSWEFHHDLFHQHKPQLMASIKRRAGLTNIGEGGSDTTSTSGDDSTTEDLRSEVGDIKAQLATLSYQLADLSQLVRSVCHESVKRARIESEMFDLVANPSQPTGYTPLGMQSTTHMWM</sequence>
<evidence type="ECO:0000313" key="9">
    <source>
        <dbReference type="EMBL" id="KAF0691299.1"/>
    </source>
</evidence>
<dbReference type="Proteomes" id="UP000332933">
    <property type="component" value="Unassembled WGS sequence"/>
</dbReference>
<dbReference type="InterPro" id="IPR036388">
    <property type="entry name" value="WH-like_DNA-bd_sf"/>
</dbReference>
<dbReference type="EMBL" id="CAADRA010006183">
    <property type="protein sequence ID" value="VFT94193.1"/>
    <property type="molecule type" value="Genomic_DNA"/>
</dbReference>
<comment type="similarity">
    <text evidence="6">Belongs to the HSF family.</text>
</comment>
<dbReference type="Pfam" id="PF00447">
    <property type="entry name" value="HSF_DNA-bind"/>
    <property type="match status" value="1"/>
</dbReference>
<dbReference type="Gene3D" id="1.10.10.10">
    <property type="entry name" value="Winged helix-like DNA-binding domain superfamily/Winged helix DNA-binding domain"/>
    <property type="match status" value="1"/>
</dbReference>
<name>A0A485L7Q0_9STRA</name>
<reference evidence="10 11" key="1">
    <citation type="submission" date="2019-03" db="EMBL/GenBank/DDBJ databases">
        <authorList>
            <person name="Gaulin E."/>
            <person name="Dumas B."/>
        </authorList>
    </citation>
    <scope>NUCLEOTIDE SEQUENCE [LARGE SCALE GENOMIC DNA]</scope>
    <source>
        <strain evidence="10">CBS 568.67</strain>
    </source>
</reference>
<organism evidence="10 11">
    <name type="scientific">Aphanomyces stellatus</name>
    <dbReference type="NCBI Taxonomy" id="120398"/>
    <lineage>
        <taxon>Eukaryota</taxon>
        <taxon>Sar</taxon>
        <taxon>Stramenopiles</taxon>
        <taxon>Oomycota</taxon>
        <taxon>Saprolegniomycetes</taxon>
        <taxon>Saprolegniales</taxon>
        <taxon>Verrucalvaceae</taxon>
        <taxon>Aphanomyces</taxon>
    </lineage>
</organism>
<gene>
    <name evidence="10" type="primary">Aste57867_17438</name>
    <name evidence="9" type="ORF">As57867_017378</name>
    <name evidence="10" type="ORF">ASTE57867_17438</name>
</gene>
<reference evidence="9" key="2">
    <citation type="submission" date="2019-06" db="EMBL/GenBank/DDBJ databases">
        <title>Genomics analysis of Aphanomyces spp. identifies a new class of oomycete effector associated with host adaptation.</title>
        <authorList>
            <person name="Gaulin E."/>
        </authorList>
    </citation>
    <scope>NUCLEOTIDE SEQUENCE</scope>
    <source>
        <strain evidence="9">CBS 578.67</strain>
    </source>
</reference>
<evidence type="ECO:0000313" key="10">
    <source>
        <dbReference type="EMBL" id="VFT94193.1"/>
    </source>
</evidence>
<protein>
    <submittedName>
        <fullName evidence="10">Aste57867_17438 protein</fullName>
    </submittedName>
</protein>
<comment type="subcellular location">
    <subcellularLocation>
        <location evidence="1">Nucleus</location>
    </subcellularLocation>
</comment>
<dbReference type="PRINTS" id="PR00056">
    <property type="entry name" value="HSFDOMAIN"/>
</dbReference>
<feature type="compositionally biased region" description="Low complexity" evidence="7">
    <location>
        <begin position="127"/>
        <end position="136"/>
    </location>
</feature>
<feature type="region of interest" description="Disordered" evidence="7">
    <location>
        <begin position="120"/>
        <end position="142"/>
    </location>
</feature>
<keyword evidence="5" id="KW-0539">Nucleus</keyword>
<dbReference type="GO" id="GO:0003700">
    <property type="term" value="F:DNA-binding transcription factor activity"/>
    <property type="evidence" value="ECO:0007669"/>
    <property type="project" value="InterPro"/>
</dbReference>
<keyword evidence="11" id="KW-1185">Reference proteome</keyword>
<evidence type="ECO:0000256" key="1">
    <source>
        <dbReference type="ARBA" id="ARBA00004123"/>
    </source>
</evidence>
<evidence type="ECO:0000256" key="4">
    <source>
        <dbReference type="ARBA" id="ARBA00023163"/>
    </source>
</evidence>
<evidence type="ECO:0000256" key="6">
    <source>
        <dbReference type="RuleBase" id="RU004020"/>
    </source>
</evidence>
<evidence type="ECO:0000259" key="8">
    <source>
        <dbReference type="SMART" id="SM00415"/>
    </source>
</evidence>
<dbReference type="AlphaFoldDB" id="A0A485L7Q0"/>
<evidence type="ECO:0000313" key="11">
    <source>
        <dbReference type="Proteomes" id="UP000332933"/>
    </source>
</evidence>
<evidence type="ECO:0000256" key="2">
    <source>
        <dbReference type="ARBA" id="ARBA00023015"/>
    </source>
</evidence>
<dbReference type="SUPFAM" id="SSF46785">
    <property type="entry name" value="Winged helix' DNA-binding domain"/>
    <property type="match status" value="1"/>
</dbReference>
<dbReference type="EMBL" id="VJMH01006162">
    <property type="protein sequence ID" value="KAF0691299.1"/>
    <property type="molecule type" value="Genomic_DNA"/>
</dbReference>
<dbReference type="PANTHER" id="PTHR10015">
    <property type="entry name" value="HEAT SHOCK TRANSCRIPTION FACTOR"/>
    <property type="match status" value="1"/>
</dbReference>
<dbReference type="FunFam" id="1.10.10.10:FF:000027">
    <property type="entry name" value="Heat shock transcription factor 1"/>
    <property type="match status" value="1"/>
</dbReference>
<dbReference type="InterPro" id="IPR036390">
    <property type="entry name" value="WH_DNA-bd_sf"/>
</dbReference>
<feature type="domain" description="HSF-type DNA-binding" evidence="8">
    <location>
        <begin position="11"/>
        <end position="116"/>
    </location>
</feature>
<evidence type="ECO:0000256" key="5">
    <source>
        <dbReference type="ARBA" id="ARBA00023242"/>
    </source>
</evidence>
<keyword evidence="4" id="KW-0804">Transcription</keyword>
<accession>A0A485L7Q0</accession>
<dbReference type="InterPro" id="IPR000232">
    <property type="entry name" value="HSF_DNA-bd"/>
</dbReference>
<dbReference type="GO" id="GO:0043565">
    <property type="term" value="F:sequence-specific DNA binding"/>
    <property type="evidence" value="ECO:0007669"/>
    <property type="project" value="InterPro"/>
</dbReference>
<dbReference type="SMART" id="SM00415">
    <property type="entry name" value="HSF"/>
    <property type="match status" value="1"/>
</dbReference>